<evidence type="ECO:0000313" key="3">
    <source>
        <dbReference type="EMBL" id="MDN4479492.1"/>
    </source>
</evidence>
<dbReference type="CDD" id="cd05379">
    <property type="entry name" value="CAP_bacterial"/>
    <property type="match status" value="1"/>
</dbReference>
<evidence type="ECO:0000256" key="1">
    <source>
        <dbReference type="SAM" id="SignalP"/>
    </source>
</evidence>
<feature type="domain" description="SCP" evidence="2">
    <location>
        <begin position="51"/>
        <end position="158"/>
    </location>
</feature>
<dbReference type="PANTHER" id="PTHR31157">
    <property type="entry name" value="SCP DOMAIN-CONTAINING PROTEIN"/>
    <property type="match status" value="1"/>
</dbReference>
<gene>
    <name evidence="3" type="ORF">QQX02_00960</name>
</gene>
<dbReference type="Gene3D" id="3.40.33.10">
    <property type="entry name" value="CAP"/>
    <property type="match status" value="1"/>
</dbReference>
<dbReference type="SUPFAM" id="SSF55797">
    <property type="entry name" value="PR-1-like"/>
    <property type="match status" value="1"/>
</dbReference>
<dbReference type="Proteomes" id="UP001172708">
    <property type="component" value="Unassembled WGS sequence"/>
</dbReference>
<evidence type="ECO:0000259" key="2">
    <source>
        <dbReference type="Pfam" id="PF00188"/>
    </source>
</evidence>
<feature type="chain" id="PRO_5047217518" evidence="1">
    <location>
        <begin position="36"/>
        <end position="353"/>
    </location>
</feature>
<proteinExistence type="predicted"/>
<dbReference type="InterPro" id="IPR035940">
    <property type="entry name" value="CAP_sf"/>
</dbReference>
<evidence type="ECO:0000313" key="4">
    <source>
        <dbReference type="Proteomes" id="UP001172708"/>
    </source>
</evidence>
<dbReference type="RefSeq" id="WP_301140644.1">
    <property type="nucleotide sequence ID" value="NZ_JAUHQA010000001.1"/>
</dbReference>
<dbReference type="Gene3D" id="2.60.40.2700">
    <property type="match status" value="2"/>
</dbReference>
<protein>
    <submittedName>
        <fullName evidence="3">CAP domain-containing protein</fullName>
    </submittedName>
</protein>
<keyword evidence="1" id="KW-0732">Signal</keyword>
<dbReference type="PANTHER" id="PTHR31157:SF1">
    <property type="entry name" value="SCP DOMAIN-CONTAINING PROTEIN"/>
    <property type="match status" value="1"/>
</dbReference>
<dbReference type="Pfam" id="PF00188">
    <property type="entry name" value="CAP"/>
    <property type="match status" value="1"/>
</dbReference>
<dbReference type="InterPro" id="IPR014044">
    <property type="entry name" value="CAP_dom"/>
</dbReference>
<accession>A0ABT8GDI0</accession>
<name>A0ABT8GDI0_9MICO</name>
<sequence length="353" mass="37502">MSRAIMRRVRTWGSALTAAIAITVLAGGLAAPAGAATVSTSKAVPSIAQQTNTHRAVNSRSALTNATRLNEVAQAWARQLAASGSLRHNPQYSSQIPSGWRSAGENIAYNCDASPVTRMMSQWKTSAGHNRNMLNSAFTHLGVGWATDARGCSWGVQVFAGYPSTVRLAAASSSLKTITVAPKPTIAGAAQVGRKLTARPGTWTSSVTLSYQWRRDGRNITGATRSTYMVTPADAGHRITLKVTGKRAGYATRAQYSPPVGPIRKGEIRVTGAKVSTATSVGSVLRVSTPTVAPTSATRTIQWQRNGVPIPGARGSAYRLTRADIGARVTAKVAFRASGYESTFMWFHRYPRG</sequence>
<comment type="caution">
    <text evidence="3">The sequence shown here is derived from an EMBL/GenBank/DDBJ whole genome shotgun (WGS) entry which is preliminary data.</text>
</comment>
<organism evidence="3 4">
    <name type="scientific">Demequina muriae</name>
    <dbReference type="NCBI Taxonomy" id="3051664"/>
    <lineage>
        <taxon>Bacteria</taxon>
        <taxon>Bacillati</taxon>
        <taxon>Actinomycetota</taxon>
        <taxon>Actinomycetes</taxon>
        <taxon>Micrococcales</taxon>
        <taxon>Demequinaceae</taxon>
        <taxon>Demequina</taxon>
    </lineage>
</organism>
<keyword evidence="4" id="KW-1185">Reference proteome</keyword>
<reference evidence="3" key="1">
    <citation type="submission" date="2023-06" db="EMBL/GenBank/DDBJ databases">
        <title>Egi l300058.</title>
        <authorList>
            <person name="Gao L."/>
            <person name="Fang B.-Z."/>
            <person name="Li W.-J."/>
        </authorList>
    </citation>
    <scope>NUCLEOTIDE SEQUENCE</scope>
    <source>
        <strain evidence="3">EGI L300058</strain>
    </source>
</reference>
<feature type="signal peptide" evidence="1">
    <location>
        <begin position="1"/>
        <end position="35"/>
    </location>
</feature>
<dbReference type="EMBL" id="JAUHQA010000001">
    <property type="protein sequence ID" value="MDN4479492.1"/>
    <property type="molecule type" value="Genomic_DNA"/>
</dbReference>